<name>A0ABU3D085_9FLAO</name>
<accession>A0ABU3D085</accession>
<evidence type="ECO:0000313" key="1">
    <source>
        <dbReference type="EMBL" id="MDT0652038.1"/>
    </source>
</evidence>
<gene>
    <name evidence="1" type="ORF">RM529_18005</name>
</gene>
<reference evidence="1 2" key="1">
    <citation type="submission" date="2023-09" db="EMBL/GenBank/DDBJ databases">
        <authorList>
            <person name="Rey-Velasco X."/>
        </authorList>
    </citation>
    <scope>NUCLEOTIDE SEQUENCE [LARGE SCALE GENOMIC DNA]</scope>
    <source>
        <strain evidence="1 2">F297</strain>
    </source>
</reference>
<comment type="caution">
    <text evidence="1">The sequence shown here is derived from an EMBL/GenBank/DDBJ whole genome shotgun (WGS) entry which is preliminary data.</text>
</comment>
<dbReference type="Proteomes" id="UP001248819">
    <property type="component" value="Unassembled WGS sequence"/>
</dbReference>
<dbReference type="EMBL" id="JAVRHP010000366">
    <property type="protein sequence ID" value="MDT0652038.1"/>
    <property type="molecule type" value="Genomic_DNA"/>
</dbReference>
<organism evidence="1 2">
    <name type="scientific">Autumnicola edwardsiae</name>
    <dbReference type="NCBI Taxonomy" id="3075594"/>
    <lineage>
        <taxon>Bacteria</taxon>
        <taxon>Pseudomonadati</taxon>
        <taxon>Bacteroidota</taxon>
        <taxon>Flavobacteriia</taxon>
        <taxon>Flavobacteriales</taxon>
        <taxon>Flavobacteriaceae</taxon>
        <taxon>Autumnicola</taxon>
    </lineage>
</organism>
<feature type="non-terminal residue" evidence="1">
    <location>
        <position position="1"/>
    </location>
</feature>
<keyword evidence="2" id="KW-1185">Reference proteome</keyword>
<evidence type="ECO:0000313" key="2">
    <source>
        <dbReference type="Proteomes" id="UP001248819"/>
    </source>
</evidence>
<protein>
    <recommendedName>
        <fullName evidence="3">Transposase</fullName>
    </recommendedName>
</protein>
<proteinExistence type="predicted"/>
<evidence type="ECO:0008006" key="3">
    <source>
        <dbReference type="Google" id="ProtNLM"/>
    </source>
</evidence>
<sequence length="73" mass="8515">HMHLHIILVKMLERPKTAQLEDNGNGNNLAPGHYRWTFGGVTQKVVLDDPVIFFAKLVQRTKNFGNFRIDYHR</sequence>